<dbReference type="GO" id="GO:0008725">
    <property type="term" value="F:DNA-3-methyladenine glycosylase activity"/>
    <property type="evidence" value="ECO:0007669"/>
    <property type="project" value="TreeGrafter"/>
</dbReference>
<sequence length="368" mass="40044">MSVGRITRSRLKKTSDGVKKSRKIHQVESESAASLDVPVTPPRKRARAMPSKQPPRTPTPIQVKAMATSYSTGDIDDAGPPPLPADRPAEPHRTNAPLKTPGGSRLVTYPAEEIDSSPSKTGIPRATTTTGQLLEEACAHLIKVEPKLKLLIEKHPCGVFSPEGLAEEIDPFRSLTTGIMSQQVSGAATKSIKNKFVGLFTEAQGAGDNPVGKPAPFPTPAQVAPCDVSFLRKAGLSERKAEYIKGLAEKFVSGELSAKMLIMASDDEVMQKLTAVRGLGKWSVEMFACFCLKRMDVFSTGDLGVQRGMAALIGKDVKKLKAKGGGKWKYMSEQDMLEHSAKFAPYRSLFMWYMWRIEDVDLSAIQDN</sequence>
<dbReference type="GO" id="GO:0006307">
    <property type="term" value="P:DNA alkylation repair"/>
    <property type="evidence" value="ECO:0007669"/>
    <property type="project" value="TreeGrafter"/>
</dbReference>
<feature type="region of interest" description="Disordered" evidence="4">
    <location>
        <begin position="1"/>
        <end position="106"/>
    </location>
</feature>
<dbReference type="InterPro" id="IPR051912">
    <property type="entry name" value="Alkylbase_DNA_Glycosylase/TA"/>
</dbReference>
<name>A0A1W5DCP5_9LECA</name>
<dbReference type="Proteomes" id="UP000192927">
    <property type="component" value="Unassembled WGS sequence"/>
</dbReference>
<dbReference type="EMBL" id="FWEW01003742">
    <property type="protein sequence ID" value="SLM40928.1"/>
    <property type="molecule type" value="Genomic_DNA"/>
</dbReference>
<dbReference type="CDD" id="cd00056">
    <property type="entry name" value="ENDO3c"/>
    <property type="match status" value="1"/>
</dbReference>
<keyword evidence="7" id="KW-1185">Reference proteome</keyword>
<dbReference type="SMART" id="SM00478">
    <property type="entry name" value="ENDO3c"/>
    <property type="match status" value="1"/>
</dbReference>
<evidence type="ECO:0000256" key="3">
    <source>
        <dbReference type="ARBA" id="ARBA00023204"/>
    </source>
</evidence>
<dbReference type="PANTHER" id="PTHR43003:SF5">
    <property type="entry name" value="DNA-3-METHYLADENINE GLYCOSYLASE"/>
    <property type="match status" value="1"/>
</dbReference>
<evidence type="ECO:0000256" key="1">
    <source>
        <dbReference type="ARBA" id="ARBA00010817"/>
    </source>
</evidence>
<proteinExistence type="inferred from homology"/>
<dbReference type="GO" id="GO:0005634">
    <property type="term" value="C:nucleus"/>
    <property type="evidence" value="ECO:0007669"/>
    <property type="project" value="TreeGrafter"/>
</dbReference>
<evidence type="ECO:0000313" key="7">
    <source>
        <dbReference type="Proteomes" id="UP000192927"/>
    </source>
</evidence>
<dbReference type="GO" id="GO:0006285">
    <property type="term" value="P:base-excision repair, AP site formation"/>
    <property type="evidence" value="ECO:0007669"/>
    <property type="project" value="TreeGrafter"/>
</dbReference>
<evidence type="ECO:0000313" key="6">
    <source>
        <dbReference type="EMBL" id="SLM40928.1"/>
    </source>
</evidence>
<comment type="similarity">
    <text evidence="1">Belongs to the alkylbase DNA glycosidase AlkA family.</text>
</comment>
<dbReference type="Gene3D" id="1.10.1670.40">
    <property type="match status" value="1"/>
</dbReference>
<organism evidence="6 7">
    <name type="scientific">Lasallia pustulata</name>
    <dbReference type="NCBI Taxonomy" id="136370"/>
    <lineage>
        <taxon>Eukaryota</taxon>
        <taxon>Fungi</taxon>
        <taxon>Dikarya</taxon>
        <taxon>Ascomycota</taxon>
        <taxon>Pezizomycotina</taxon>
        <taxon>Lecanoromycetes</taxon>
        <taxon>OSLEUM clade</taxon>
        <taxon>Umbilicariomycetidae</taxon>
        <taxon>Umbilicariales</taxon>
        <taxon>Umbilicariaceae</taxon>
        <taxon>Lasallia</taxon>
    </lineage>
</organism>
<dbReference type="PANTHER" id="PTHR43003">
    <property type="entry name" value="DNA-3-METHYLADENINE GLYCOSYLASE"/>
    <property type="match status" value="1"/>
</dbReference>
<dbReference type="AlphaFoldDB" id="A0A1W5DCP5"/>
<keyword evidence="2" id="KW-0227">DNA damage</keyword>
<dbReference type="InterPro" id="IPR011257">
    <property type="entry name" value="DNA_glycosylase"/>
</dbReference>
<dbReference type="FunFam" id="1.10.340.30:FF:000004">
    <property type="entry name" value="DNA-3-methyladenine glycosylase II"/>
    <property type="match status" value="1"/>
</dbReference>
<dbReference type="InterPro" id="IPR003265">
    <property type="entry name" value="HhH-GPD_domain"/>
</dbReference>
<dbReference type="Pfam" id="PF00730">
    <property type="entry name" value="HhH-GPD"/>
    <property type="match status" value="1"/>
</dbReference>
<dbReference type="GO" id="GO:0043916">
    <property type="term" value="F:DNA-7-methylguanine glycosylase activity"/>
    <property type="evidence" value="ECO:0007669"/>
    <property type="project" value="TreeGrafter"/>
</dbReference>
<keyword evidence="3" id="KW-0234">DNA repair</keyword>
<protein>
    <submittedName>
        <fullName evidence="6">Dna-3-methyladenine glycosylase ii</fullName>
    </submittedName>
</protein>
<dbReference type="GO" id="GO:0032993">
    <property type="term" value="C:protein-DNA complex"/>
    <property type="evidence" value="ECO:0007669"/>
    <property type="project" value="TreeGrafter"/>
</dbReference>
<dbReference type="SUPFAM" id="SSF48150">
    <property type="entry name" value="DNA-glycosylase"/>
    <property type="match status" value="1"/>
</dbReference>
<evidence type="ECO:0000256" key="2">
    <source>
        <dbReference type="ARBA" id="ARBA00022763"/>
    </source>
</evidence>
<feature type="domain" description="HhH-GPD" evidence="5">
    <location>
        <begin position="180"/>
        <end position="342"/>
    </location>
</feature>
<dbReference type="GO" id="GO:0032131">
    <property type="term" value="F:alkylated DNA binding"/>
    <property type="evidence" value="ECO:0007669"/>
    <property type="project" value="TreeGrafter"/>
</dbReference>
<evidence type="ECO:0000256" key="4">
    <source>
        <dbReference type="SAM" id="MobiDB-lite"/>
    </source>
</evidence>
<reference evidence="7" key="1">
    <citation type="submission" date="2017-03" db="EMBL/GenBank/DDBJ databases">
        <authorList>
            <person name="Sharma R."/>
            <person name="Thines M."/>
        </authorList>
    </citation>
    <scope>NUCLEOTIDE SEQUENCE [LARGE SCALE GENOMIC DNA]</scope>
</reference>
<evidence type="ECO:0000259" key="5">
    <source>
        <dbReference type="SMART" id="SM00478"/>
    </source>
</evidence>
<dbReference type="Gene3D" id="1.10.340.30">
    <property type="entry name" value="Hypothetical protein, domain 2"/>
    <property type="match status" value="1"/>
</dbReference>
<accession>A0A1W5DCP5</accession>